<feature type="compositionally biased region" description="Basic and acidic residues" evidence="1">
    <location>
        <begin position="19"/>
        <end position="28"/>
    </location>
</feature>
<evidence type="ECO:0000256" key="1">
    <source>
        <dbReference type="SAM" id="MobiDB-lite"/>
    </source>
</evidence>
<reference evidence="3 4" key="1">
    <citation type="submission" date="2022-04" db="EMBL/GenBank/DDBJ databases">
        <title>Diverse halophilic archaea isolated from saline environments.</title>
        <authorList>
            <person name="Cui H.-L."/>
        </authorList>
    </citation>
    <scope>NUCLEOTIDE SEQUENCE [LARGE SCALE GENOMIC DNA]</scope>
    <source>
        <strain evidence="3 4">XZYJT49</strain>
    </source>
</reference>
<sequence>MATNTPRLQESTGSVTGPHDGRNSDGELDHRYWRCERCGLETTDPRLREGCFRCDGRTGDEDAASDGETASDEETESAERAGTEENSERRSHGRVGDRRLADGAWEDG</sequence>
<evidence type="ECO:0000313" key="3">
    <source>
        <dbReference type="EMBL" id="UPV75856.1"/>
    </source>
</evidence>
<feature type="compositionally biased region" description="Acidic residues" evidence="1">
    <location>
        <begin position="61"/>
        <end position="76"/>
    </location>
</feature>
<accession>A0A8U0HYY6</accession>
<feature type="compositionally biased region" description="Basic and acidic residues" evidence="1">
    <location>
        <begin position="47"/>
        <end position="60"/>
    </location>
</feature>
<dbReference type="KEGG" id="halx:M0R89_07285"/>
<name>A0A8U0HYY6_9EURY</name>
<feature type="region of interest" description="Disordered" evidence="1">
    <location>
        <begin position="1"/>
        <end position="28"/>
    </location>
</feature>
<gene>
    <name evidence="3" type="ORF">M0R89_07285</name>
</gene>
<dbReference type="Proteomes" id="UP000830729">
    <property type="component" value="Chromosome"/>
</dbReference>
<organism evidence="3 4">
    <name type="scientific">Halorussus limi</name>
    <dbReference type="NCBI Taxonomy" id="2938695"/>
    <lineage>
        <taxon>Archaea</taxon>
        <taxon>Methanobacteriati</taxon>
        <taxon>Methanobacteriota</taxon>
        <taxon>Stenosarchaea group</taxon>
        <taxon>Halobacteria</taxon>
        <taxon>Halobacteriales</taxon>
        <taxon>Haladaptataceae</taxon>
        <taxon>Halorussus</taxon>
    </lineage>
</organism>
<dbReference type="EMBL" id="CP096659">
    <property type="protein sequence ID" value="UPV75856.1"/>
    <property type="molecule type" value="Genomic_DNA"/>
</dbReference>
<feature type="compositionally biased region" description="Basic and acidic residues" evidence="1">
    <location>
        <begin position="77"/>
        <end position="101"/>
    </location>
</feature>
<feature type="compositionally biased region" description="Polar residues" evidence="1">
    <location>
        <begin position="1"/>
        <end position="15"/>
    </location>
</feature>
<dbReference type="GeneID" id="72184990"/>
<proteinExistence type="predicted"/>
<protein>
    <recommendedName>
        <fullName evidence="2">DUF8118 domain-containing protein</fullName>
    </recommendedName>
</protein>
<dbReference type="AlphaFoldDB" id="A0A8U0HYY6"/>
<feature type="domain" description="DUF8118" evidence="2">
    <location>
        <begin position="15"/>
        <end position="51"/>
    </location>
</feature>
<evidence type="ECO:0000313" key="4">
    <source>
        <dbReference type="Proteomes" id="UP000830729"/>
    </source>
</evidence>
<evidence type="ECO:0000259" key="2">
    <source>
        <dbReference type="Pfam" id="PF26435"/>
    </source>
</evidence>
<dbReference type="RefSeq" id="WP_248651893.1">
    <property type="nucleotide sequence ID" value="NZ_CP096659.1"/>
</dbReference>
<dbReference type="Pfam" id="PF26435">
    <property type="entry name" value="DUF8118"/>
    <property type="match status" value="1"/>
</dbReference>
<dbReference type="InterPro" id="IPR058431">
    <property type="entry name" value="DUF8118"/>
</dbReference>
<feature type="region of interest" description="Disordered" evidence="1">
    <location>
        <begin position="47"/>
        <end position="108"/>
    </location>
</feature>
<keyword evidence="4" id="KW-1185">Reference proteome</keyword>